<dbReference type="KEGG" id="mbr:MONBRDRAFT_38204"/>
<dbReference type="GeneID" id="5893423"/>
<feature type="chain" id="PRO_5002745324" evidence="2">
    <location>
        <begin position="22"/>
        <end position="121"/>
    </location>
</feature>
<dbReference type="RefSeq" id="XP_001748273.1">
    <property type="nucleotide sequence ID" value="XM_001748221.1"/>
</dbReference>
<feature type="compositionally biased region" description="Low complexity" evidence="1">
    <location>
        <begin position="61"/>
        <end position="83"/>
    </location>
</feature>
<feature type="compositionally biased region" description="Polar residues" evidence="1">
    <location>
        <begin position="45"/>
        <end position="60"/>
    </location>
</feature>
<accession>A9V6A4</accession>
<dbReference type="InParanoid" id="A9V6A4"/>
<keyword evidence="2" id="KW-0732">Signal</keyword>
<dbReference type="AlphaFoldDB" id="A9V6A4"/>
<proteinExistence type="predicted"/>
<evidence type="ECO:0000256" key="2">
    <source>
        <dbReference type="SAM" id="SignalP"/>
    </source>
</evidence>
<feature type="compositionally biased region" description="Acidic residues" evidence="1">
    <location>
        <begin position="98"/>
        <end position="110"/>
    </location>
</feature>
<evidence type="ECO:0000313" key="4">
    <source>
        <dbReference type="Proteomes" id="UP000001357"/>
    </source>
</evidence>
<gene>
    <name evidence="3" type="ORF">MONBRDRAFT_38204</name>
</gene>
<evidence type="ECO:0000313" key="3">
    <source>
        <dbReference type="EMBL" id="EDQ87034.1"/>
    </source>
</evidence>
<feature type="region of interest" description="Disordered" evidence="1">
    <location>
        <begin position="98"/>
        <end position="121"/>
    </location>
</feature>
<keyword evidence="4" id="KW-1185">Reference proteome</keyword>
<feature type="signal peptide" evidence="2">
    <location>
        <begin position="1"/>
        <end position="21"/>
    </location>
</feature>
<protein>
    <submittedName>
        <fullName evidence="3">Uncharacterized protein</fullName>
    </submittedName>
</protein>
<dbReference type="EMBL" id="CH991562">
    <property type="protein sequence ID" value="EDQ87034.1"/>
    <property type="molecule type" value="Genomic_DNA"/>
</dbReference>
<evidence type="ECO:0000256" key="1">
    <source>
        <dbReference type="SAM" id="MobiDB-lite"/>
    </source>
</evidence>
<sequence>MAKRNLSLTVAPLTLVPPTAAHNLKPKANTKPAGLTLNLAAMNRSHSMSDLSSGTASIEASPTMTSSHSSSSLSSRRGFGPLSVNTIKTRQVVNDEDLREEAWTPEELDFLFESHTPDLSP</sequence>
<dbReference type="Proteomes" id="UP000001357">
    <property type="component" value="Unassembled WGS sequence"/>
</dbReference>
<organism evidence="3 4">
    <name type="scientific">Monosiga brevicollis</name>
    <name type="common">Choanoflagellate</name>
    <dbReference type="NCBI Taxonomy" id="81824"/>
    <lineage>
        <taxon>Eukaryota</taxon>
        <taxon>Choanoflagellata</taxon>
        <taxon>Craspedida</taxon>
        <taxon>Salpingoecidae</taxon>
        <taxon>Monosiga</taxon>
    </lineage>
</organism>
<reference evidence="3 4" key="1">
    <citation type="journal article" date="2008" name="Nature">
        <title>The genome of the choanoflagellate Monosiga brevicollis and the origin of metazoans.</title>
        <authorList>
            <consortium name="JGI Sequencing"/>
            <person name="King N."/>
            <person name="Westbrook M.J."/>
            <person name="Young S.L."/>
            <person name="Kuo A."/>
            <person name="Abedin M."/>
            <person name="Chapman J."/>
            <person name="Fairclough S."/>
            <person name="Hellsten U."/>
            <person name="Isogai Y."/>
            <person name="Letunic I."/>
            <person name="Marr M."/>
            <person name="Pincus D."/>
            <person name="Putnam N."/>
            <person name="Rokas A."/>
            <person name="Wright K.J."/>
            <person name="Zuzow R."/>
            <person name="Dirks W."/>
            <person name="Good M."/>
            <person name="Goodstein D."/>
            <person name="Lemons D."/>
            <person name="Li W."/>
            <person name="Lyons J.B."/>
            <person name="Morris A."/>
            <person name="Nichols S."/>
            <person name="Richter D.J."/>
            <person name="Salamov A."/>
            <person name="Bork P."/>
            <person name="Lim W.A."/>
            <person name="Manning G."/>
            <person name="Miller W.T."/>
            <person name="McGinnis W."/>
            <person name="Shapiro H."/>
            <person name="Tjian R."/>
            <person name="Grigoriev I.V."/>
            <person name="Rokhsar D."/>
        </authorList>
    </citation>
    <scope>NUCLEOTIDE SEQUENCE [LARGE SCALE GENOMIC DNA]</scope>
    <source>
        <strain evidence="4">MX1 / ATCC 50154</strain>
    </source>
</reference>
<name>A9V6A4_MONBE</name>
<feature type="region of interest" description="Disordered" evidence="1">
    <location>
        <begin position="45"/>
        <end position="86"/>
    </location>
</feature>